<reference evidence="14 15" key="1">
    <citation type="submission" date="2016-08" db="EMBL/GenBank/DDBJ databases">
        <title>Genomes of anaerobic fungi encode conserved fungal cellulosomes for biomass hydrolysis.</title>
        <authorList>
            <consortium name="DOE Joint Genome Institute"/>
            <person name="Haitjema C.H."/>
            <person name="Gilmore S.P."/>
            <person name="Henske J.K."/>
            <person name="Solomon K.V."/>
            <person name="De Groot R."/>
            <person name="Kuo A."/>
            <person name="Mondo S.J."/>
            <person name="Salamov A.A."/>
            <person name="Labutti K."/>
            <person name="Zhao Z."/>
            <person name="Chiniquy J."/>
            <person name="Barry K."/>
            <person name="Brewer H.M."/>
            <person name="Purvine S.O."/>
            <person name="Wright A.T."/>
            <person name="Boxma B."/>
            <person name="Van Alen T."/>
            <person name="Hackstein J.H."/>
            <person name="Baker S.E."/>
            <person name="Grigoriev I.V."/>
            <person name="O'Malley M.A."/>
        </authorList>
    </citation>
    <scope>NUCLEOTIDE SEQUENCE [LARGE SCALE GENOMIC DNA]</scope>
    <source>
        <strain evidence="15">finn</strain>
    </source>
</reference>
<evidence type="ECO:0000313" key="15">
    <source>
        <dbReference type="Proteomes" id="UP000193719"/>
    </source>
</evidence>
<dbReference type="EMBL" id="MCFH01000057">
    <property type="protein sequence ID" value="ORX42998.1"/>
    <property type="molecule type" value="Genomic_DNA"/>
</dbReference>
<keyword evidence="7 11" id="KW-0378">Hydrolase</keyword>
<dbReference type="GO" id="GO:0036503">
    <property type="term" value="P:ERAD pathway"/>
    <property type="evidence" value="ECO:0007669"/>
    <property type="project" value="TreeGrafter"/>
</dbReference>
<evidence type="ECO:0000256" key="6">
    <source>
        <dbReference type="ARBA" id="ARBA00022759"/>
    </source>
</evidence>
<sequence length="729" mass="82555">MDSSKKIQNTKEETYSLFSLPQEILESLKIYSEQIEIINSNSLPTINKLVSEDESDIDSIEDSSHSESRKNFRCNKCKLSFNNDQELRDHCHSEQHIKNILKSINNEEISDEEFNSKISLDDSQCSDSDGSSLYQEEGTKVKSSDKGQAAYLTKDQPLVALEMDFSKVLLIYKSVLYFQQTRGEISISEKEIMARLHALQKSNWEGKPFYWTIILLSSGHFAGGVVDCLTGRMVAKKTFHRYTTRRKQGGSQASNDNAKGKAKSAGANLRRYNEQMIEQEVKEVMNEWKDYVKASDLVLIHTSNTNRKLIINSTDALTMDDPRIRNIPFTTGRPTLSELSTIFERLSTTYVKDIDDVKLNKVKDEEDQSTTHQQKSKNKDSAGRKKNNKKNGSGNKSKQNTDDEEGGLDEEVDVKEEELSKLKYLCKKGLIDMFKKQFSGSTSIQLNEPFYNDIEGITLLHIASANGQSEMVDYLLEIGADPTIRLKEGDTYTGKVNLNTHIKSESSVLKKFNMLMNMTAYDMALDKETRNTFRRYYYRHQDQWNYQDAHITSFLSPEMEEEASRKKQKKKTDKKRRIQSQKKKQASKAATTSSSANDTAEESNTEEEAPKKPSGSKSVLKKLGQSTLNTFGMSLEMRQRLDREKRAQAAMNRLKASSVSGGVTSSTAALFVKQEEEKKSSSKGATSSNGPCCFMCEKPFAPGQVPFNVMDKKFCSTNCVRVFRLSSNN</sequence>
<name>A0A1Y1UXL2_9FUNG</name>
<feature type="region of interest" description="Disordered" evidence="12">
    <location>
        <begin position="241"/>
        <end position="266"/>
    </location>
</feature>
<feature type="active site" evidence="11">
    <location>
        <position position="252"/>
    </location>
</feature>
<comment type="similarity">
    <text evidence="2 11">Belongs to the ANKZF1/VMS1 family.</text>
</comment>
<feature type="compositionally biased region" description="Low complexity" evidence="12">
    <location>
        <begin position="121"/>
        <end position="132"/>
    </location>
</feature>
<organism evidence="14 15">
    <name type="scientific">Piromyces finnis</name>
    <dbReference type="NCBI Taxonomy" id="1754191"/>
    <lineage>
        <taxon>Eukaryota</taxon>
        <taxon>Fungi</taxon>
        <taxon>Fungi incertae sedis</taxon>
        <taxon>Chytridiomycota</taxon>
        <taxon>Chytridiomycota incertae sedis</taxon>
        <taxon>Neocallimastigomycetes</taxon>
        <taxon>Neocallimastigales</taxon>
        <taxon>Neocallimastigaceae</taxon>
        <taxon>Piromyces</taxon>
    </lineage>
</organism>
<evidence type="ECO:0000259" key="13">
    <source>
        <dbReference type="PROSITE" id="PS52044"/>
    </source>
</evidence>
<feature type="compositionally biased region" description="Low complexity" evidence="12">
    <location>
        <begin position="253"/>
        <end position="266"/>
    </location>
</feature>
<dbReference type="SUPFAM" id="SSF57667">
    <property type="entry name" value="beta-beta-alpha zinc fingers"/>
    <property type="match status" value="1"/>
</dbReference>
<dbReference type="InterPro" id="IPR002110">
    <property type="entry name" value="Ankyrin_rpt"/>
</dbReference>
<dbReference type="PROSITE" id="PS00028">
    <property type="entry name" value="ZINC_FINGER_C2H2_1"/>
    <property type="match status" value="1"/>
</dbReference>
<evidence type="ECO:0000256" key="2">
    <source>
        <dbReference type="ARBA" id="ARBA00009262"/>
    </source>
</evidence>
<dbReference type="PROSITE" id="PS50297">
    <property type="entry name" value="ANK_REP_REGION"/>
    <property type="match status" value="1"/>
</dbReference>
<dbReference type="Gene3D" id="1.25.40.20">
    <property type="entry name" value="Ankyrin repeat-containing domain"/>
    <property type="match status" value="1"/>
</dbReference>
<dbReference type="PROSITE" id="PS50088">
    <property type="entry name" value="ANK_REPEAT"/>
    <property type="match status" value="1"/>
</dbReference>
<dbReference type="AlphaFoldDB" id="A0A1Y1UXL2"/>
<keyword evidence="8 10" id="KW-0040">ANK repeat</keyword>
<protein>
    <recommendedName>
        <fullName evidence="13">VLRF1 domain-containing protein</fullName>
    </recommendedName>
</protein>
<evidence type="ECO:0000256" key="1">
    <source>
        <dbReference type="ARBA" id="ARBA00004496"/>
    </source>
</evidence>
<feature type="region of interest" description="Disordered" evidence="12">
    <location>
        <begin position="364"/>
        <end position="411"/>
    </location>
</feature>
<keyword evidence="6 11" id="KW-0255">Endonuclease</keyword>
<dbReference type="STRING" id="1754191.A0A1Y1UXL2"/>
<evidence type="ECO:0000256" key="10">
    <source>
        <dbReference type="PROSITE-ProRule" id="PRU00023"/>
    </source>
</evidence>
<dbReference type="InterPro" id="IPR041175">
    <property type="entry name" value="VLRF1/Vms1"/>
</dbReference>
<evidence type="ECO:0000256" key="11">
    <source>
        <dbReference type="PROSITE-ProRule" id="PRU01389"/>
    </source>
</evidence>
<dbReference type="InterPro" id="IPR013087">
    <property type="entry name" value="Znf_C2H2_type"/>
</dbReference>
<dbReference type="SMART" id="SM00248">
    <property type="entry name" value="ANK"/>
    <property type="match status" value="1"/>
</dbReference>
<dbReference type="Pfam" id="PF18826">
    <property type="entry name" value="bVLRF1"/>
    <property type="match status" value="1"/>
</dbReference>
<dbReference type="InterPro" id="IPR036770">
    <property type="entry name" value="Ankyrin_rpt-contain_sf"/>
</dbReference>
<feature type="compositionally biased region" description="Acidic residues" evidence="12">
    <location>
        <begin position="402"/>
        <end position="411"/>
    </location>
</feature>
<evidence type="ECO:0000256" key="3">
    <source>
        <dbReference type="ARBA" id="ARBA00022490"/>
    </source>
</evidence>
<evidence type="ECO:0000256" key="5">
    <source>
        <dbReference type="ARBA" id="ARBA00022737"/>
    </source>
</evidence>
<keyword evidence="9" id="KW-0175">Coiled coil</keyword>
<dbReference type="InterPro" id="IPR047139">
    <property type="entry name" value="ANKZ1/VMS1"/>
</dbReference>
<evidence type="ECO:0000313" key="14">
    <source>
        <dbReference type="EMBL" id="ORX42998.1"/>
    </source>
</evidence>
<dbReference type="GO" id="GO:0004519">
    <property type="term" value="F:endonuclease activity"/>
    <property type="evidence" value="ECO:0007669"/>
    <property type="project" value="UniProtKB-KW"/>
</dbReference>
<comment type="subcellular location">
    <subcellularLocation>
        <location evidence="1">Cytoplasm</location>
    </subcellularLocation>
</comment>
<dbReference type="PANTHER" id="PTHR16036:SF2">
    <property type="entry name" value="TRNA ENDONUCLEASE ANKZF1"/>
    <property type="match status" value="1"/>
</dbReference>
<dbReference type="PANTHER" id="PTHR16036">
    <property type="entry name" value="ANKYRIN REPEAT AND ZINC FINGER DOMAIN-CONTAINING PROTEIN 1"/>
    <property type="match status" value="1"/>
</dbReference>
<evidence type="ECO:0000256" key="12">
    <source>
        <dbReference type="SAM" id="MobiDB-lite"/>
    </source>
</evidence>
<dbReference type="GO" id="GO:0005737">
    <property type="term" value="C:cytoplasm"/>
    <property type="evidence" value="ECO:0007669"/>
    <property type="project" value="UniProtKB-SubCell"/>
</dbReference>
<comment type="caution">
    <text evidence="14">The sequence shown here is derived from an EMBL/GenBank/DDBJ whole genome shotgun (WGS) entry which is preliminary data.</text>
</comment>
<keyword evidence="15" id="KW-1185">Reference proteome</keyword>
<keyword evidence="5" id="KW-0677">Repeat</keyword>
<feature type="region of interest" description="Disordered" evidence="12">
    <location>
        <begin position="120"/>
        <end position="139"/>
    </location>
</feature>
<dbReference type="OrthoDB" id="429841at2759"/>
<dbReference type="Pfam" id="PF00023">
    <property type="entry name" value="Ank"/>
    <property type="match status" value="1"/>
</dbReference>
<feature type="region of interest" description="Disordered" evidence="12">
    <location>
        <begin position="557"/>
        <end position="623"/>
    </location>
</feature>
<feature type="compositionally biased region" description="Low complexity" evidence="12">
    <location>
        <begin position="587"/>
        <end position="596"/>
    </location>
</feature>
<evidence type="ECO:0000256" key="9">
    <source>
        <dbReference type="ARBA" id="ARBA00023054"/>
    </source>
</evidence>
<evidence type="ECO:0000256" key="8">
    <source>
        <dbReference type="ARBA" id="ARBA00023043"/>
    </source>
</evidence>
<dbReference type="InterPro" id="IPR036236">
    <property type="entry name" value="Znf_C2H2_sf"/>
</dbReference>
<accession>A0A1Y1UXL2</accession>
<reference evidence="14 15" key="2">
    <citation type="submission" date="2016-08" db="EMBL/GenBank/DDBJ databases">
        <title>Pervasive Adenine N6-methylation of Active Genes in Fungi.</title>
        <authorList>
            <consortium name="DOE Joint Genome Institute"/>
            <person name="Mondo S.J."/>
            <person name="Dannebaum R.O."/>
            <person name="Kuo R.C."/>
            <person name="Labutti K."/>
            <person name="Haridas S."/>
            <person name="Kuo A."/>
            <person name="Salamov A."/>
            <person name="Ahrendt S.R."/>
            <person name="Lipzen A."/>
            <person name="Sullivan W."/>
            <person name="Andreopoulos W.B."/>
            <person name="Clum A."/>
            <person name="Lindquist E."/>
            <person name="Daum C."/>
            <person name="Ramamoorthy G.K."/>
            <person name="Gryganskyi A."/>
            <person name="Culley D."/>
            <person name="Magnuson J.K."/>
            <person name="James T.Y."/>
            <person name="O'Malley M.A."/>
            <person name="Stajich J.E."/>
            <person name="Spatafora J.W."/>
            <person name="Visel A."/>
            <person name="Grigoriev I.V."/>
        </authorList>
    </citation>
    <scope>NUCLEOTIDE SEQUENCE [LARGE SCALE GENOMIC DNA]</scope>
    <source>
        <strain evidence="15">finn</strain>
    </source>
</reference>
<gene>
    <name evidence="14" type="ORF">BCR36DRAFT_336707</name>
</gene>
<feature type="domain" description="VLRF1" evidence="13">
    <location>
        <begin position="207"/>
        <end position="349"/>
    </location>
</feature>
<proteinExistence type="inferred from homology"/>
<evidence type="ECO:0000256" key="4">
    <source>
        <dbReference type="ARBA" id="ARBA00022722"/>
    </source>
</evidence>
<dbReference type="Proteomes" id="UP000193719">
    <property type="component" value="Unassembled WGS sequence"/>
</dbReference>
<dbReference type="PROSITE" id="PS52044">
    <property type="entry name" value="VLRF1"/>
    <property type="match status" value="1"/>
</dbReference>
<dbReference type="GO" id="GO:0016787">
    <property type="term" value="F:hydrolase activity"/>
    <property type="evidence" value="ECO:0007669"/>
    <property type="project" value="UniProtKB-KW"/>
</dbReference>
<keyword evidence="4 11" id="KW-0540">Nuclease</keyword>
<feature type="repeat" description="ANK" evidence="10">
    <location>
        <begin position="455"/>
        <end position="487"/>
    </location>
</feature>
<dbReference type="SUPFAM" id="SSF48403">
    <property type="entry name" value="Ankyrin repeat"/>
    <property type="match status" value="1"/>
</dbReference>
<feature type="compositionally biased region" description="Basic residues" evidence="12">
    <location>
        <begin position="566"/>
        <end position="586"/>
    </location>
</feature>
<keyword evidence="3 11" id="KW-0963">Cytoplasm</keyword>
<comment type="domain">
    <text evidence="11">The VLRF1 domain mediates binding to the 60S ribosomal subunit.</text>
</comment>
<evidence type="ECO:0000256" key="7">
    <source>
        <dbReference type="ARBA" id="ARBA00022801"/>
    </source>
</evidence>